<evidence type="ECO:0000256" key="8">
    <source>
        <dbReference type="HAMAP-Rule" id="MF_00105"/>
    </source>
</evidence>
<evidence type="ECO:0000256" key="4">
    <source>
        <dbReference type="ARBA" id="ARBA00023125"/>
    </source>
</evidence>
<dbReference type="EMBL" id="QWLB01000029">
    <property type="protein sequence ID" value="RIH91912.1"/>
    <property type="molecule type" value="Genomic_DNA"/>
</dbReference>
<dbReference type="Pfam" id="PF03449">
    <property type="entry name" value="GreA_GreB_N"/>
    <property type="match status" value="1"/>
</dbReference>
<reference evidence="12 13" key="1">
    <citation type="submission" date="2018-08" db="EMBL/GenBank/DDBJ databases">
        <title>Meiothermus granaticius genome AF-68 sequencing project.</title>
        <authorList>
            <person name="Da Costa M.S."/>
            <person name="Albuquerque L."/>
            <person name="Raposo P."/>
            <person name="Froufe H.J.C."/>
            <person name="Barroso C.S."/>
            <person name="Egas C."/>
        </authorList>
    </citation>
    <scope>NUCLEOTIDE SEQUENCE [LARGE SCALE GENOMIC DNA]</scope>
    <source>
        <strain evidence="12 13">AF-68</strain>
    </source>
</reference>
<dbReference type="GO" id="GO:0006354">
    <property type="term" value="P:DNA-templated transcription elongation"/>
    <property type="evidence" value="ECO:0007669"/>
    <property type="project" value="TreeGrafter"/>
</dbReference>
<dbReference type="GO" id="GO:0003677">
    <property type="term" value="F:DNA binding"/>
    <property type="evidence" value="ECO:0007669"/>
    <property type="project" value="UniProtKB-UniRule"/>
</dbReference>
<comment type="caution">
    <text evidence="12">The sequence shown here is derived from an EMBL/GenBank/DDBJ whole genome shotgun (WGS) entry which is preliminary data.</text>
</comment>
<comment type="similarity">
    <text evidence="1 8 9">Belongs to the GreA/GreB family.</text>
</comment>
<dbReference type="PIRSF" id="PIRSF006092">
    <property type="entry name" value="GreA_GreB"/>
    <property type="match status" value="1"/>
</dbReference>
<dbReference type="HAMAP" id="MF_00105">
    <property type="entry name" value="GreA_GreB"/>
    <property type="match status" value="1"/>
</dbReference>
<dbReference type="SUPFAM" id="SSF54534">
    <property type="entry name" value="FKBP-like"/>
    <property type="match status" value="1"/>
</dbReference>
<gene>
    <name evidence="8 12" type="primary">greA</name>
    <name evidence="12" type="ORF">Mgrana_02187</name>
</gene>
<dbReference type="AlphaFoldDB" id="A0A399FAH2"/>
<sequence length="160" mass="17297">MADKKPVYLTAEGKARLEQELGYLKTEKMQQIADEMGRAIAEGDLRENAGYDEARRAMWQNNSRIAELEDILSRVVIVESGQGTPTEVSIGVTVGLETSNGTRMSLTMVGSHESDVFSGKISNESPLGAALMGKKIGDEVEVKGPKGNQTYVVIELSYAG</sequence>
<dbReference type="FunFam" id="1.10.287.180:FF:000001">
    <property type="entry name" value="Transcription elongation factor GreA"/>
    <property type="match status" value="1"/>
</dbReference>
<evidence type="ECO:0000259" key="11">
    <source>
        <dbReference type="Pfam" id="PF03449"/>
    </source>
</evidence>
<dbReference type="InterPro" id="IPR036805">
    <property type="entry name" value="Tscrpt_elong_fac_GreA/B_N_sf"/>
</dbReference>
<evidence type="ECO:0000256" key="7">
    <source>
        <dbReference type="ARBA" id="ARBA00030776"/>
    </source>
</evidence>
<keyword evidence="4 8" id="KW-0238">DNA-binding</keyword>
<dbReference type="GO" id="GO:0070063">
    <property type="term" value="F:RNA polymerase binding"/>
    <property type="evidence" value="ECO:0007669"/>
    <property type="project" value="InterPro"/>
</dbReference>
<dbReference type="Gene3D" id="1.10.287.180">
    <property type="entry name" value="Transcription elongation factor, GreA/GreB, N-terminal domain"/>
    <property type="match status" value="1"/>
</dbReference>
<dbReference type="Pfam" id="PF01272">
    <property type="entry name" value="GreA_GreB"/>
    <property type="match status" value="1"/>
</dbReference>
<dbReference type="NCBIfam" id="TIGR01462">
    <property type="entry name" value="greA"/>
    <property type="match status" value="1"/>
</dbReference>
<accession>A0A399FAH2</accession>
<evidence type="ECO:0000256" key="1">
    <source>
        <dbReference type="ARBA" id="ARBA00008213"/>
    </source>
</evidence>
<keyword evidence="3 8" id="KW-0805">Transcription regulation</keyword>
<dbReference type="InterPro" id="IPR001437">
    <property type="entry name" value="Tscrpt_elong_fac_GreA/B_C"/>
</dbReference>
<dbReference type="SUPFAM" id="SSF46557">
    <property type="entry name" value="GreA transcript cleavage protein, N-terminal domain"/>
    <property type="match status" value="1"/>
</dbReference>
<dbReference type="OrthoDB" id="9808774at2"/>
<evidence type="ECO:0000256" key="9">
    <source>
        <dbReference type="RuleBase" id="RU000556"/>
    </source>
</evidence>
<keyword evidence="12" id="KW-0648">Protein biosynthesis</keyword>
<dbReference type="NCBIfam" id="NF001263">
    <property type="entry name" value="PRK00226.1-4"/>
    <property type="match status" value="1"/>
</dbReference>
<dbReference type="InterPro" id="IPR022691">
    <property type="entry name" value="Tscrpt_elong_fac_GreA/B_N"/>
</dbReference>
<dbReference type="InterPro" id="IPR036953">
    <property type="entry name" value="GreA/GreB_C_sf"/>
</dbReference>
<evidence type="ECO:0000256" key="3">
    <source>
        <dbReference type="ARBA" id="ARBA00023015"/>
    </source>
</evidence>
<dbReference type="InterPro" id="IPR023459">
    <property type="entry name" value="Tscrpt_elong_fac_GreA/B_fam"/>
</dbReference>
<protein>
    <recommendedName>
        <fullName evidence="2 8">Transcription elongation factor GreA</fullName>
    </recommendedName>
    <alternativeName>
        <fullName evidence="7 8">Transcript cleavage factor GreA</fullName>
    </alternativeName>
</protein>
<keyword evidence="13" id="KW-1185">Reference proteome</keyword>
<evidence type="ECO:0000259" key="10">
    <source>
        <dbReference type="Pfam" id="PF01272"/>
    </source>
</evidence>
<dbReference type="GO" id="GO:0003746">
    <property type="term" value="F:translation elongation factor activity"/>
    <property type="evidence" value="ECO:0007669"/>
    <property type="project" value="UniProtKB-KW"/>
</dbReference>
<dbReference type="RefSeq" id="WP_119357664.1">
    <property type="nucleotide sequence ID" value="NZ_BJXM01000001.1"/>
</dbReference>
<evidence type="ECO:0000256" key="5">
    <source>
        <dbReference type="ARBA" id="ARBA00023163"/>
    </source>
</evidence>
<comment type="function">
    <text evidence="6 8 9">Necessary for efficient RNA polymerase transcription elongation past template-encoded arresting sites. The arresting sites in DNA have the property of trapping a certain fraction of elongating RNA polymerases that pass through, resulting in locked ternary complexes. Cleavage of the nascent transcript by cleavage factors such as GreA or GreB allows the resumption of elongation from the new 3'terminus. GreA releases sequences of 2 to 3 nucleotides.</text>
</comment>
<dbReference type="PANTHER" id="PTHR30437">
    <property type="entry name" value="TRANSCRIPTION ELONGATION FACTOR GREA"/>
    <property type="match status" value="1"/>
</dbReference>
<feature type="domain" description="Transcription elongation factor GreA/GreB C-terminal" evidence="10">
    <location>
        <begin position="86"/>
        <end position="158"/>
    </location>
</feature>
<evidence type="ECO:0000313" key="12">
    <source>
        <dbReference type="EMBL" id="RIH91912.1"/>
    </source>
</evidence>
<dbReference type="Proteomes" id="UP000266178">
    <property type="component" value="Unassembled WGS sequence"/>
</dbReference>
<dbReference type="InterPro" id="IPR006359">
    <property type="entry name" value="Tscrpt_elong_fac_GreA"/>
</dbReference>
<organism evidence="12 13">
    <name type="scientific">Meiothermus granaticius NBRC 107808</name>
    <dbReference type="NCBI Taxonomy" id="1227551"/>
    <lineage>
        <taxon>Bacteria</taxon>
        <taxon>Thermotogati</taxon>
        <taxon>Deinococcota</taxon>
        <taxon>Deinococci</taxon>
        <taxon>Thermales</taxon>
        <taxon>Thermaceae</taxon>
        <taxon>Meiothermus</taxon>
    </lineage>
</organism>
<dbReference type="Gene3D" id="3.10.50.30">
    <property type="entry name" value="Transcription elongation factor, GreA/GreB, C-terminal domain"/>
    <property type="match status" value="1"/>
</dbReference>
<evidence type="ECO:0000256" key="6">
    <source>
        <dbReference type="ARBA" id="ARBA00024916"/>
    </source>
</evidence>
<evidence type="ECO:0000313" key="13">
    <source>
        <dbReference type="Proteomes" id="UP000266178"/>
    </source>
</evidence>
<dbReference type="PANTHER" id="PTHR30437:SF4">
    <property type="entry name" value="TRANSCRIPTION ELONGATION FACTOR GREA"/>
    <property type="match status" value="1"/>
</dbReference>
<evidence type="ECO:0000256" key="2">
    <source>
        <dbReference type="ARBA" id="ARBA00013729"/>
    </source>
</evidence>
<dbReference type="InterPro" id="IPR028624">
    <property type="entry name" value="Tscrpt_elong_fac_GreA/B"/>
</dbReference>
<name>A0A399FAH2_9DEIN</name>
<proteinExistence type="inferred from homology"/>
<feature type="domain" description="Transcription elongation factor GreA/GreB N-terminal" evidence="11">
    <location>
        <begin position="7"/>
        <end position="77"/>
    </location>
</feature>
<keyword evidence="5 8" id="KW-0804">Transcription</keyword>
<dbReference type="GO" id="GO:0032784">
    <property type="term" value="P:regulation of DNA-templated transcription elongation"/>
    <property type="evidence" value="ECO:0007669"/>
    <property type="project" value="UniProtKB-UniRule"/>
</dbReference>
<keyword evidence="12" id="KW-0251">Elongation factor</keyword>